<dbReference type="AlphaFoldDB" id="A0A127JRZ1"/>
<proteinExistence type="predicted"/>
<reference evidence="3 4" key="1">
    <citation type="journal article" date="2014" name="Int. J. Syst. Evol. Microbiol.">
        <title>Ramlibacter solisilvae sp. nov., isolated from forest soil, and emended description of the genus Ramlibacter.</title>
        <authorList>
            <person name="Lee H.J."/>
            <person name="Lee S.H."/>
            <person name="Lee S.S."/>
            <person name="Lee J.S."/>
            <person name="Kim Y."/>
            <person name="Kim S.C."/>
            <person name="Jeon C.O."/>
        </authorList>
    </citation>
    <scope>NUCLEOTIDE SEQUENCE [LARGE SCALE GENOMIC DNA]</scope>
    <source>
        <strain evidence="3 4">5-10</strain>
    </source>
</reference>
<feature type="signal peptide" evidence="2">
    <location>
        <begin position="1"/>
        <end position="22"/>
    </location>
</feature>
<feature type="region of interest" description="Disordered" evidence="1">
    <location>
        <begin position="53"/>
        <end position="78"/>
    </location>
</feature>
<protein>
    <submittedName>
        <fullName evidence="3">Uncharacterized protein</fullName>
    </submittedName>
</protein>
<dbReference type="Proteomes" id="UP000070433">
    <property type="component" value="Chromosome"/>
</dbReference>
<gene>
    <name evidence="3" type="ORF">UC35_06860</name>
</gene>
<organism evidence="3 4">
    <name type="scientific">Ramlibacter tataouinensis</name>
    <dbReference type="NCBI Taxonomy" id="94132"/>
    <lineage>
        <taxon>Bacteria</taxon>
        <taxon>Pseudomonadati</taxon>
        <taxon>Pseudomonadota</taxon>
        <taxon>Betaproteobacteria</taxon>
        <taxon>Burkholderiales</taxon>
        <taxon>Comamonadaceae</taxon>
        <taxon>Ramlibacter</taxon>
    </lineage>
</organism>
<evidence type="ECO:0000256" key="2">
    <source>
        <dbReference type="SAM" id="SignalP"/>
    </source>
</evidence>
<keyword evidence="4" id="KW-1185">Reference proteome</keyword>
<dbReference type="EMBL" id="CP010951">
    <property type="protein sequence ID" value="AMO22653.1"/>
    <property type="molecule type" value="Genomic_DNA"/>
</dbReference>
<keyword evidence="2" id="KW-0732">Signal</keyword>
<evidence type="ECO:0000313" key="4">
    <source>
        <dbReference type="Proteomes" id="UP000070433"/>
    </source>
</evidence>
<evidence type="ECO:0000313" key="3">
    <source>
        <dbReference type="EMBL" id="AMO22653.1"/>
    </source>
</evidence>
<evidence type="ECO:0000256" key="1">
    <source>
        <dbReference type="SAM" id="MobiDB-lite"/>
    </source>
</evidence>
<dbReference type="RefSeq" id="WP_061497463.1">
    <property type="nucleotide sequence ID" value="NZ_CP010951.1"/>
</dbReference>
<name>A0A127JRZ1_9BURK</name>
<accession>A0A127JRZ1</accession>
<sequence>MQVARKAHITIALALAFGAAMASEDNAALIQAQSGAVIQPLLAHATDATMLKPLPPPPKPYPLPYPRPRPPIPPTFPY</sequence>
<feature type="chain" id="PRO_5007449673" evidence="2">
    <location>
        <begin position="23"/>
        <end position="78"/>
    </location>
</feature>